<gene>
    <name evidence="1" type="ORF">E2C01_006384</name>
</gene>
<dbReference type="EMBL" id="VSRR010000296">
    <property type="protein sequence ID" value="MPC13644.1"/>
    <property type="molecule type" value="Genomic_DNA"/>
</dbReference>
<evidence type="ECO:0000313" key="1">
    <source>
        <dbReference type="EMBL" id="MPC13644.1"/>
    </source>
</evidence>
<protein>
    <submittedName>
        <fullName evidence="1">Uncharacterized protein</fullName>
    </submittedName>
</protein>
<name>A0A5B7CY26_PORTR</name>
<comment type="caution">
    <text evidence="1">The sequence shown here is derived from an EMBL/GenBank/DDBJ whole genome shotgun (WGS) entry which is preliminary data.</text>
</comment>
<evidence type="ECO:0000313" key="2">
    <source>
        <dbReference type="Proteomes" id="UP000324222"/>
    </source>
</evidence>
<proteinExistence type="predicted"/>
<organism evidence="1 2">
    <name type="scientific">Portunus trituberculatus</name>
    <name type="common">Swimming crab</name>
    <name type="synonym">Neptunus trituberculatus</name>
    <dbReference type="NCBI Taxonomy" id="210409"/>
    <lineage>
        <taxon>Eukaryota</taxon>
        <taxon>Metazoa</taxon>
        <taxon>Ecdysozoa</taxon>
        <taxon>Arthropoda</taxon>
        <taxon>Crustacea</taxon>
        <taxon>Multicrustacea</taxon>
        <taxon>Malacostraca</taxon>
        <taxon>Eumalacostraca</taxon>
        <taxon>Eucarida</taxon>
        <taxon>Decapoda</taxon>
        <taxon>Pleocyemata</taxon>
        <taxon>Brachyura</taxon>
        <taxon>Eubrachyura</taxon>
        <taxon>Portunoidea</taxon>
        <taxon>Portunidae</taxon>
        <taxon>Portuninae</taxon>
        <taxon>Portunus</taxon>
    </lineage>
</organism>
<keyword evidence="2" id="KW-1185">Reference proteome</keyword>
<dbReference type="AlphaFoldDB" id="A0A5B7CY26"/>
<reference evidence="1 2" key="1">
    <citation type="submission" date="2019-05" db="EMBL/GenBank/DDBJ databases">
        <title>Another draft genome of Portunus trituberculatus and its Hox gene families provides insights of decapod evolution.</title>
        <authorList>
            <person name="Jeong J.-H."/>
            <person name="Song I."/>
            <person name="Kim S."/>
            <person name="Choi T."/>
            <person name="Kim D."/>
            <person name="Ryu S."/>
            <person name="Kim W."/>
        </authorList>
    </citation>
    <scope>NUCLEOTIDE SEQUENCE [LARGE SCALE GENOMIC DNA]</scope>
    <source>
        <tissue evidence="1">Muscle</tissue>
    </source>
</reference>
<dbReference type="Proteomes" id="UP000324222">
    <property type="component" value="Unassembled WGS sequence"/>
</dbReference>
<sequence length="116" mass="12819">MVKKGGELASEQTQNCGERISTWREDILLQSSSVAKVQIALTQLSYCCVALGLVVNEMTTFQCRGQGSTTLTLYSKELRKSVKVAELQHILEVMAGYSHYVLWPAQVLASGFQSFV</sequence>
<dbReference type="OrthoDB" id="7617354at2759"/>
<accession>A0A5B7CY26</accession>